<name>A0A9N8WDX0_9GLOM</name>
<dbReference type="OrthoDB" id="2384430at2759"/>
<dbReference type="Gene3D" id="1.25.40.10">
    <property type="entry name" value="Tetratricopeptide repeat domain"/>
    <property type="match status" value="1"/>
</dbReference>
<evidence type="ECO:0000256" key="1">
    <source>
        <dbReference type="ARBA" id="ARBA00038101"/>
    </source>
</evidence>
<sequence>MYQNVSTAFYKALDRGTYFKLLPEIITKAIKLNKSNEVDFMQKLCNEILNSGDDNTYYDDSAHSNLVCLYGFCKEFGFKNPSSSELFDLPKDYYHHANDCGNNKYARNFLARNYRDGTGGAKIDNQEAFNWANESAALGFTSGQYNLGYCYIKGIGVSPSNELALHWFKEAAKVYNSMAEYNVGFCYRNGYGTVVNQLKATYWYRRAASHDDGLAQFVLAGRYHKGNGVNRDVHSAIRFGICAMRNGQPNIRRTLDSIFSNDLYVWYNW</sequence>
<comment type="caution">
    <text evidence="2">The sequence shown here is derived from an EMBL/GenBank/DDBJ whole genome shotgun (WGS) entry which is preliminary data.</text>
</comment>
<dbReference type="InterPro" id="IPR011990">
    <property type="entry name" value="TPR-like_helical_dom_sf"/>
</dbReference>
<dbReference type="EMBL" id="CAJVPL010000316">
    <property type="protein sequence ID" value="CAG8482407.1"/>
    <property type="molecule type" value="Genomic_DNA"/>
</dbReference>
<proteinExistence type="inferred from homology"/>
<dbReference type="AlphaFoldDB" id="A0A9N8WDX0"/>
<evidence type="ECO:0000313" key="3">
    <source>
        <dbReference type="Proteomes" id="UP000789831"/>
    </source>
</evidence>
<evidence type="ECO:0000313" key="2">
    <source>
        <dbReference type="EMBL" id="CAG8482407.1"/>
    </source>
</evidence>
<accession>A0A9N8WDX0</accession>
<gene>
    <name evidence="2" type="ORF">AGERDE_LOCUS3306</name>
</gene>
<organism evidence="2 3">
    <name type="scientific">Ambispora gerdemannii</name>
    <dbReference type="NCBI Taxonomy" id="144530"/>
    <lineage>
        <taxon>Eukaryota</taxon>
        <taxon>Fungi</taxon>
        <taxon>Fungi incertae sedis</taxon>
        <taxon>Mucoromycota</taxon>
        <taxon>Glomeromycotina</taxon>
        <taxon>Glomeromycetes</taxon>
        <taxon>Archaeosporales</taxon>
        <taxon>Ambisporaceae</taxon>
        <taxon>Ambispora</taxon>
    </lineage>
</organism>
<dbReference type="PANTHER" id="PTHR11102">
    <property type="entry name" value="SEL-1-LIKE PROTEIN"/>
    <property type="match status" value="1"/>
</dbReference>
<comment type="similarity">
    <text evidence="1">Belongs to the sel-1 family.</text>
</comment>
<dbReference type="InterPro" id="IPR050767">
    <property type="entry name" value="Sel1_AlgK"/>
</dbReference>
<dbReference type="Pfam" id="PF08238">
    <property type="entry name" value="Sel1"/>
    <property type="match status" value="4"/>
</dbReference>
<dbReference type="Proteomes" id="UP000789831">
    <property type="component" value="Unassembled WGS sequence"/>
</dbReference>
<dbReference type="SMART" id="SM00671">
    <property type="entry name" value="SEL1"/>
    <property type="match status" value="4"/>
</dbReference>
<dbReference type="PANTHER" id="PTHR11102:SF160">
    <property type="entry name" value="ERAD-ASSOCIATED E3 UBIQUITIN-PROTEIN LIGASE COMPONENT HRD3"/>
    <property type="match status" value="1"/>
</dbReference>
<reference evidence="2" key="1">
    <citation type="submission" date="2021-06" db="EMBL/GenBank/DDBJ databases">
        <authorList>
            <person name="Kallberg Y."/>
            <person name="Tangrot J."/>
            <person name="Rosling A."/>
        </authorList>
    </citation>
    <scope>NUCLEOTIDE SEQUENCE</scope>
    <source>
        <strain evidence="2">MT106</strain>
    </source>
</reference>
<protein>
    <submittedName>
        <fullName evidence="2">4155_t:CDS:1</fullName>
    </submittedName>
</protein>
<keyword evidence="3" id="KW-1185">Reference proteome</keyword>
<dbReference type="InterPro" id="IPR006597">
    <property type="entry name" value="Sel1-like"/>
</dbReference>
<dbReference type="SUPFAM" id="SSF81901">
    <property type="entry name" value="HCP-like"/>
    <property type="match status" value="1"/>
</dbReference>